<dbReference type="SUPFAM" id="SSF48371">
    <property type="entry name" value="ARM repeat"/>
    <property type="match status" value="1"/>
</dbReference>
<organism evidence="1">
    <name type="scientific">viral metagenome</name>
    <dbReference type="NCBI Taxonomy" id="1070528"/>
    <lineage>
        <taxon>unclassified sequences</taxon>
        <taxon>metagenomes</taxon>
        <taxon>organismal metagenomes</taxon>
    </lineage>
</organism>
<dbReference type="InterPro" id="IPR011989">
    <property type="entry name" value="ARM-like"/>
</dbReference>
<accession>A0A6C0KEP6</accession>
<sequence>MSGSSFLEDARILTNTLKSYLDETDSIYLDFHNSSNHNSQNDENSAQKLLSAMHQIKCFIEAHETLYEESVYIFNIPEKEIVVDDVYTTWATLCDSLVRFTGIYEVNENYDHVTAIMEALRIVLRVDVAKDAFDGFNTLYKLLRKYNGEHHQELHRLVMTVLYNACVNNEANKSIIISSKGLREIHITMRVMWHCCEVLTEACALIANLASGPLAHYRAYSLHQEPLLHHILSSMSLYPHFAPLQSEGCAALMGLAWSEIAERQIVNLNGQSLVFLALHNHPDNCEIQTNGLKALASLVQHVDSHIVLSNDRIFGLRSICRYINSKYQNLALDVINNLICPKPYLFESASSVSDDTESYIYAKDCAIERIHERLMNDPPENYMFSSIPYPLTGPWMVPLEKYPADQLGRFITNSIYCVEKDAKSARNITLDVLAISTPIPEQNVTNIQNIPKYVTTIPSSLCRPQSKHLMIGNSNVITLIKDVKTGVKDTDAIDEIPEIPEMSENDMVGCLVAIFNTAKDHDKILTSFIKLCTIPSIVFFLVTKYGLVRRVLEEMPARPLYLPRLISILDLISKNFQWTKLYDLVSTTDVSDVLKTEMLANVVDAGLLPKETKIEEVGLHSLLSIADGTNVNESDMFFTRNISQTARFLILCGVRLSDNIPNVPESLRHLHKIVQIHLLLKRRSELERLDPPASSDVIGIISEYL</sequence>
<reference evidence="1" key="1">
    <citation type="journal article" date="2020" name="Nature">
        <title>Giant virus diversity and host interactions through global metagenomics.</title>
        <authorList>
            <person name="Schulz F."/>
            <person name="Roux S."/>
            <person name="Paez-Espino D."/>
            <person name="Jungbluth S."/>
            <person name="Walsh D.A."/>
            <person name="Denef V.J."/>
            <person name="McMahon K.D."/>
            <person name="Konstantinidis K.T."/>
            <person name="Eloe-Fadrosh E.A."/>
            <person name="Kyrpides N.C."/>
            <person name="Woyke T."/>
        </authorList>
    </citation>
    <scope>NUCLEOTIDE SEQUENCE</scope>
    <source>
        <strain evidence="1">GVMAG-S-3300010158-109</strain>
    </source>
</reference>
<dbReference type="EMBL" id="MN740868">
    <property type="protein sequence ID" value="QHU15813.1"/>
    <property type="molecule type" value="Genomic_DNA"/>
</dbReference>
<dbReference type="Gene3D" id="1.25.10.10">
    <property type="entry name" value="Leucine-rich Repeat Variant"/>
    <property type="match status" value="1"/>
</dbReference>
<dbReference type="AlphaFoldDB" id="A0A6C0KEP6"/>
<name>A0A6C0KEP6_9ZZZZ</name>
<dbReference type="InterPro" id="IPR016024">
    <property type="entry name" value="ARM-type_fold"/>
</dbReference>
<evidence type="ECO:0000313" key="1">
    <source>
        <dbReference type="EMBL" id="QHU15813.1"/>
    </source>
</evidence>
<evidence type="ECO:0008006" key="2">
    <source>
        <dbReference type="Google" id="ProtNLM"/>
    </source>
</evidence>
<proteinExistence type="predicted"/>
<protein>
    <recommendedName>
        <fullName evidence="2">Ataxin-10 domain-containing protein</fullName>
    </recommendedName>
</protein>